<dbReference type="EMBL" id="LS423452">
    <property type="protein sequence ID" value="SPS05873.1"/>
    <property type="molecule type" value="Genomic_DNA"/>
</dbReference>
<name>A0A2X0QUK3_9PROT</name>
<gene>
    <name evidence="1" type="ORF">NITFAB_1463</name>
</gene>
<protein>
    <submittedName>
        <fullName evidence="1">Uncharacterized protein</fullName>
    </submittedName>
</protein>
<accession>A0A2X0QUK3</accession>
<reference evidence="1" key="1">
    <citation type="submission" date="2018-05" db="EMBL/GenBank/DDBJ databases">
        <authorList>
            <person name="Lanie J.A."/>
            <person name="Ng W.-L."/>
            <person name="Kazmierczak K.M."/>
            <person name="Andrzejewski T.M."/>
            <person name="Davidsen T.M."/>
            <person name="Wayne K.J."/>
            <person name="Tettelin H."/>
            <person name="Glass J.I."/>
            <person name="Rusch D."/>
            <person name="Podicherti R."/>
            <person name="Tsui H.-C.T."/>
            <person name="Winkler M.E."/>
        </authorList>
    </citation>
    <scope>NUCLEOTIDE SEQUENCE</scope>
    <source>
        <strain evidence="1">KNB</strain>
    </source>
</reference>
<evidence type="ECO:0000313" key="1">
    <source>
        <dbReference type="EMBL" id="SPS05873.1"/>
    </source>
</evidence>
<sequence length="45" mass="5241">MFLETGWNGRLNGFCYLCLIPKPACQIAGVNAFDWLDWRSNYENI</sequence>
<organism evidence="1">
    <name type="scientific">Candidatus Nitrotoga fabula</name>
    <dbReference type="NCBI Taxonomy" id="2182327"/>
    <lineage>
        <taxon>Bacteria</taxon>
        <taxon>Pseudomonadati</taxon>
        <taxon>Pseudomonadota</taxon>
        <taxon>Betaproteobacteria</taxon>
        <taxon>Nitrosomonadales</taxon>
        <taxon>Gallionellaceae</taxon>
        <taxon>Candidatus Nitrotoga</taxon>
    </lineage>
</organism>
<dbReference type="AlphaFoldDB" id="A0A2X0QUK3"/>
<proteinExistence type="predicted"/>